<accession>A0A3B0T3C0</accession>
<dbReference type="SUPFAM" id="SSF52121">
    <property type="entry name" value="Lumazine synthase"/>
    <property type="match status" value="1"/>
</dbReference>
<feature type="non-terminal residue" evidence="1">
    <location>
        <position position="30"/>
    </location>
</feature>
<dbReference type="GO" id="GO:0009231">
    <property type="term" value="P:riboflavin biosynthetic process"/>
    <property type="evidence" value="ECO:0007669"/>
    <property type="project" value="InterPro"/>
</dbReference>
<protein>
    <recommendedName>
        <fullName evidence="2">6,7-dimethyl-8-ribityllumazine synthase</fullName>
    </recommendedName>
</protein>
<reference evidence="1" key="1">
    <citation type="submission" date="2018-06" db="EMBL/GenBank/DDBJ databases">
        <authorList>
            <person name="Zhirakovskaya E."/>
        </authorList>
    </citation>
    <scope>NUCLEOTIDE SEQUENCE</scope>
</reference>
<evidence type="ECO:0008006" key="2">
    <source>
        <dbReference type="Google" id="ProtNLM"/>
    </source>
</evidence>
<dbReference type="InterPro" id="IPR036467">
    <property type="entry name" value="LS/RS_sf"/>
</dbReference>
<dbReference type="GO" id="GO:0009349">
    <property type="term" value="C:riboflavin synthase complex"/>
    <property type="evidence" value="ECO:0007669"/>
    <property type="project" value="InterPro"/>
</dbReference>
<name>A0A3B0T3C0_9ZZZZ</name>
<evidence type="ECO:0000313" key="1">
    <source>
        <dbReference type="EMBL" id="VAW11440.1"/>
    </source>
</evidence>
<sequence>MAKIIEGKIVGRGRKIAIVVSKFNEFITER</sequence>
<dbReference type="EMBL" id="UOEN01000007">
    <property type="protein sequence ID" value="VAW11440.1"/>
    <property type="molecule type" value="Genomic_DNA"/>
</dbReference>
<proteinExistence type="predicted"/>
<gene>
    <name evidence="1" type="ORF">MNBD_BACTEROID05-1241</name>
</gene>
<dbReference type="AlphaFoldDB" id="A0A3B0T3C0"/>
<organism evidence="1">
    <name type="scientific">hydrothermal vent metagenome</name>
    <dbReference type="NCBI Taxonomy" id="652676"/>
    <lineage>
        <taxon>unclassified sequences</taxon>
        <taxon>metagenomes</taxon>
        <taxon>ecological metagenomes</taxon>
    </lineage>
</organism>